<comment type="caution">
    <text evidence="2">The sequence shown here is derived from an EMBL/GenBank/DDBJ whole genome shotgun (WGS) entry which is preliminary data.</text>
</comment>
<feature type="region of interest" description="Disordered" evidence="1">
    <location>
        <begin position="1"/>
        <end position="20"/>
    </location>
</feature>
<accession>A0ABP8DI96</accession>
<evidence type="ECO:0000256" key="1">
    <source>
        <dbReference type="SAM" id="MobiDB-lite"/>
    </source>
</evidence>
<protein>
    <recommendedName>
        <fullName evidence="4">DUF1963 domain-containing protein</fullName>
    </recommendedName>
</protein>
<dbReference type="Proteomes" id="UP001500620">
    <property type="component" value="Unassembled WGS sequence"/>
</dbReference>
<evidence type="ECO:0008006" key="4">
    <source>
        <dbReference type="Google" id="ProtNLM"/>
    </source>
</evidence>
<dbReference type="Gene3D" id="2.30.320.10">
    <property type="entry name" value="YwqG-like"/>
    <property type="match status" value="1"/>
</dbReference>
<sequence>MADLMTYAGPAPADGPGTRTGGVPLVPAGFAWPECTECDGAMQFLAQVRLGGDLLSIFMCQNDPGLCDEWDATAGGNRAYLFGADATEPAAVPGEGETLLEEVSAVEVVPVDAPAYPQAAAEWSRRTGRPRSDVLGHLGGEPAWLQFDETPACASCERPMDFVMALEEGHDWHTKINFGGGRGYAFRCAPCRAAAFLWQR</sequence>
<evidence type="ECO:0000313" key="2">
    <source>
        <dbReference type="EMBL" id="GAA4256748.1"/>
    </source>
</evidence>
<gene>
    <name evidence="2" type="ORF">GCM10022255_070810</name>
</gene>
<proteinExistence type="predicted"/>
<name>A0ABP8DI96_9ACTN</name>
<dbReference type="InterPro" id="IPR035948">
    <property type="entry name" value="YwqG-like_sf"/>
</dbReference>
<organism evidence="2 3">
    <name type="scientific">Dactylosporangium darangshiense</name>
    <dbReference type="NCBI Taxonomy" id="579108"/>
    <lineage>
        <taxon>Bacteria</taxon>
        <taxon>Bacillati</taxon>
        <taxon>Actinomycetota</taxon>
        <taxon>Actinomycetes</taxon>
        <taxon>Micromonosporales</taxon>
        <taxon>Micromonosporaceae</taxon>
        <taxon>Dactylosporangium</taxon>
    </lineage>
</organism>
<reference evidence="3" key="1">
    <citation type="journal article" date="2019" name="Int. J. Syst. Evol. Microbiol.">
        <title>The Global Catalogue of Microorganisms (GCM) 10K type strain sequencing project: providing services to taxonomists for standard genome sequencing and annotation.</title>
        <authorList>
            <consortium name="The Broad Institute Genomics Platform"/>
            <consortium name="The Broad Institute Genome Sequencing Center for Infectious Disease"/>
            <person name="Wu L."/>
            <person name="Ma J."/>
        </authorList>
    </citation>
    <scope>NUCLEOTIDE SEQUENCE [LARGE SCALE GENOMIC DNA]</scope>
    <source>
        <strain evidence="3">JCM 17441</strain>
    </source>
</reference>
<dbReference type="RefSeq" id="WP_345133713.1">
    <property type="nucleotide sequence ID" value="NZ_BAABAT010000025.1"/>
</dbReference>
<dbReference type="SUPFAM" id="SSF103032">
    <property type="entry name" value="Hypothetical protein YwqG"/>
    <property type="match status" value="1"/>
</dbReference>
<keyword evidence="3" id="KW-1185">Reference proteome</keyword>
<dbReference type="EMBL" id="BAABAT010000025">
    <property type="protein sequence ID" value="GAA4256748.1"/>
    <property type="molecule type" value="Genomic_DNA"/>
</dbReference>
<evidence type="ECO:0000313" key="3">
    <source>
        <dbReference type="Proteomes" id="UP001500620"/>
    </source>
</evidence>